<dbReference type="AlphaFoldDB" id="A0A9W3CHM9"/>
<feature type="region of interest" description="Disordered" evidence="3">
    <location>
        <begin position="263"/>
        <end position="282"/>
    </location>
</feature>
<dbReference type="KEGG" id="rsz:108825283"/>
<evidence type="ECO:0000259" key="4">
    <source>
        <dbReference type="Pfam" id="PF16987"/>
    </source>
</evidence>
<accession>A0A9W3CHM9</accession>
<dbReference type="RefSeq" id="XP_056850976.1">
    <property type="nucleotide sequence ID" value="XM_056994996.1"/>
</dbReference>
<feature type="region of interest" description="Disordered" evidence="3">
    <location>
        <begin position="218"/>
        <end position="242"/>
    </location>
</feature>
<reference evidence="6" key="2">
    <citation type="submission" date="2025-08" db="UniProtKB">
        <authorList>
            <consortium name="RefSeq"/>
        </authorList>
    </citation>
    <scope>IDENTIFICATION</scope>
    <source>
        <tissue evidence="6">Leaf</tissue>
    </source>
</reference>
<evidence type="ECO:0000256" key="2">
    <source>
        <dbReference type="ARBA" id="ARBA00023242"/>
    </source>
</evidence>
<dbReference type="GeneID" id="108825283"/>
<keyword evidence="2" id="KW-0539">Nucleus</keyword>
<dbReference type="PANTHER" id="PTHR33137:SF32">
    <property type="entry name" value="MEDIATOR COMPLEX SUBUNIT 15 KIX DOMAIN-CONTAINING PROTEIN"/>
    <property type="match status" value="1"/>
</dbReference>
<dbReference type="PANTHER" id="PTHR33137">
    <property type="entry name" value="MEDIATOR OF RNA POLYMERASE II TRANSCRIPTION SUBUNIT 15A-RELATED"/>
    <property type="match status" value="1"/>
</dbReference>
<feature type="compositionally biased region" description="Low complexity" evidence="3">
    <location>
        <begin position="380"/>
        <end position="402"/>
    </location>
</feature>
<feature type="compositionally biased region" description="Polar residues" evidence="3">
    <location>
        <begin position="218"/>
        <end position="227"/>
    </location>
</feature>
<dbReference type="InterPro" id="IPR036529">
    <property type="entry name" value="KIX_dom_sf"/>
</dbReference>
<evidence type="ECO:0000256" key="1">
    <source>
        <dbReference type="ARBA" id="ARBA00004123"/>
    </source>
</evidence>
<reference evidence="5" key="1">
    <citation type="journal article" date="2019" name="Database">
        <title>The radish genome database (RadishGD): an integrated information resource for radish genomics.</title>
        <authorList>
            <person name="Yu H.J."/>
            <person name="Baek S."/>
            <person name="Lee Y.J."/>
            <person name="Cho A."/>
            <person name="Mun J.H."/>
        </authorList>
    </citation>
    <scope>NUCLEOTIDE SEQUENCE [LARGE SCALE GENOMIC DNA]</scope>
    <source>
        <strain evidence="5">cv. WK10039</strain>
    </source>
</reference>
<dbReference type="Pfam" id="PF16987">
    <property type="entry name" value="KIX_2"/>
    <property type="match status" value="1"/>
</dbReference>
<evidence type="ECO:0000313" key="6">
    <source>
        <dbReference type="RefSeq" id="XP_056850976.1"/>
    </source>
</evidence>
<dbReference type="GO" id="GO:0031490">
    <property type="term" value="F:chromatin DNA binding"/>
    <property type="evidence" value="ECO:0007669"/>
    <property type="project" value="InterPro"/>
</dbReference>
<comment type="subcellular location">
    <subcellularLocation>
        <location evidence="1">Nucleus</location>
    </subcellularLocation>
</comment>
<dbReference type="GO" id="GO:0003713">
    <property type="term" value="F:transcription coactivator activity"/>
    <property type="evidence" value="ECO:0007669"/>
    <property type="project" value="InterPro"/>
</dbReference>
<feature type="compositionally biased region" description="Polar residues" evidence="3">
    <location>
        <begin position="265"/>
        <end position="282"/>
    </location>
</feature>
<proteinExistence type="predicted"/>
<name>A0A9W3CHM9_RAPSA</name>
<dbReference type="Proteomes" id="UP000504610">
    <property type="component" value="Chromosome 9"/>
</dbReference>
<dbReference type="InterPro" id="IPR044661">
    <property type="entry name" value="MED15a/b/c-like"/>
</dbReference>
<protein>
    <submittedName>
        <fullName evidence="6">LOW QUALITY PROTEIN: probable mediator of RNA polymerase II transcription subunit 15c</fullName>
    </submittedName>
</protein>
<feature type="region of interest" description="Disordered" evidence="3">
    <location>
        <begin position="380"/>
        <end position="445"/>
    </location>
</feature>
<evidence type="ECO:0000313" key="5">
    <source>
        <dbReference type="Proteomes" id="UP000504610"/>
    </source>
</evidence>
<dbReference type="OrthoDB" id="1896842at2759"/>
<feature type="region of interest" description="Disordered" evidence="3">
    <location>
        <begin position="173"/>
        <end position="205"/>
    </location>
</feature>
<dbReference type="InterPro" id="IPR036546">
    <property type="entry name" value="MED15_KIX"/>
</dbReference>
<feature type="compositionally biased region" description="Low complexity" evidence="3">
    <location>
        <begin position="173"/>
        <end position="187"/>
    </location>
</feature>
<feature type="region of interest" description="Disordered" evidence="3">
    <location>
        <begin position="124"/>
        <end position="151"/>
    </location>
</feature>
<sequence>MERSCNEQGGDSLGNDWRTQHEPDLRRKIIFAIVEKLKISFHQHSENDIKNMTFKFEDKIYSMATDKDDYLWKLRRKVLALNQGQSLSTSLNIQSNLNSPESSSGLPTHVPTTTVSAAQNLNSQMNEEGAASPAKSQSSKTMFQHQMDQQQSLLNQPIQQQLPHHTSLTIIEQSSPQSSALSSLPSSGQPNSQIAVPSHGQRQPEHENLISQLMNNGQQNHLTSPQNKGEEEQEQTPRVLSTSQQNNMASFNVNGPSLLGAQGQEVEQQSQPMMPLHLSSTSGDWREETYQKIKALKEKYALVLSTLLQKISDKLREMDSLSQQNMPLDRKVKRSKSTVEQLLEFLNVCKSSVSEFHRDKFSLYERNVLGFNQSYQIQTQRSMQQRQQKQQQVSQQEPQTNQLPKPMASPDHPISVESPVSNDNRIQTESDQEHPPLVTLQREPVSERPIDRLMKAIQSSSPESLAQSVNEMRSVISWTDRFAGSVHSVGGFRALLGEDLSERTRLRVQQGDTNPTKRFKRSVTAIPLDSKVNKIEPSYVLLQEIFEINGRLVETVVSICNEDVCPSEVTSGLTVVTCSYVPVALSAAFKALYSSGRIVSLSKLTFTSALTQLLMSLMFDMMQSQIQPLRLLVPESYPCSPIIVEKVLFDAPSVHKRIYPREDLSARARTRFGLSMKEYSEPMSLKEIAKVWDECARATVLEYAERHGGGTFSSKYGSWESVLAKSFMSPQYSS</sequence>
<dbReference type="GO" id="GO:0005634">
    <property type="term" value="C:nucleus"/>
    <property type="evidence" value="ECO:0007669"/>
    <property type="project" value="UniProtKB-SubCell"/>
</dbReference>
<evidence type="ECO:0000256" key="3">
    <source>
        <dbReference type="SAM" id="MobiDB-lite"/>
    </source>
</evidence>
<organism evidence="5 6">
    <name type="scientific">Raphanus sativus</name>
    <name type="common">Radish</name>
    <name type="synonym">Raphanus raphanistrum var. sativus</name>
    <dbReference type="NCBI Taxonomy" id="3726"/>
    <lineage>
        <taxon>Eukaryota</taxon>
        <taxon>Viridiplantae</taxon>
        <taxon>Streptophyta</taxon>
        <taxon>Embryophyta</taxon>
        <taxon>Tracheophyta</taxon>
        <taxon>Spermatophyta</taxon>
        <taxon>Magnoliopsida</taxon>
        <taxon>eudicotyledons</taxon>
        <taxon>Gunneridae</taxon>
        <taxon>Pentapetalae</taxon>
        <taxon>rosids</taxon>
        <taxon>malvids</taxon>
        <taxon>Brassicales</taxon>
        <taxon>Brassicaceae</taxon>
        <taxon>Brassiceae</taxon>
        <taxon>Raphanus</taxon>
    </lineage>
</organism>
<keyword evidence="5" id="KW-1185">Reference proteome</keyword>
<feature type="domain" description="Mediator complex subunit 15 KIX" evidence="4">
    <location>
        <begin position="15"/>
        <end position="85"/>
    </location>
</feature>
<dbReference type="Gene3D" id="1.10.246.20">
    <property type="entry name" value="Coactivator CBP, KIX domain"/>
    <property type="match status" value="1"/>
</dbReference>
<feature type="compositionally biased region" description="Polar residues" evidence="3">
    <location>
        <begin position="134"/>
        <end position="148"/>
    </location>
</feature>
<gene>
    <name evidence="6" type="primary">LOC108825283</name>
</gene>